<accession>A0A9W5Y7I1</accession>
<dbReference type="Pfam" id="PF00561">
    <property type="entry name" value="Abhydrolase_1"/>
    <property type="match status" value="1"/>
</dbReference>
<feature type="domain" description="AB hydrolase-1" evidence="1">
    <location>
        <begin position="83"/>
        <end position="180"/>
    </location>
</feature>
<dbReference type="InterPro" id="IPR029058">
    <property type="entry name" value="AB_hydrolase_fold"/>
</dbReference>
<reference evidence="2" key="1">
    <citation type="journal article" date="2023" name="Int. J. Syst. Evol. Microbiol.">
        <title>&lt;i&gt;Clostridium folliculivorans&lt;/i&gt; sp. nov., isolated from soil samples of an organic paddy in Japan.</title>
        <authorList>
            <person name="Tazawa J."/>
            <person name="Kobayashi H."/>
            <person name="Tanizawa Y."/>
            <person name="Uchino A."/>
            <person name="Tanaka F."/>
            <person name="Urashima Y."/>
            <person name="Miura S."/>
            <person name="Sakamoto M."/>
            <person name="Ohkuma M."/>
            <person name="Tohno M."/>
        </authorList>
    </citation>
    <scope>NUCLEOTIDE SEQUENCE</scope>
    <source>
        <strain evidence="2">D1-1</strain>
    </source>
</reference>
<gene>
    <name evidence="2" type="ORF">CFOLD11_46860</name>
</gene>
<dbReference type="Proteomes" id="UP001057868">
    <property type="component" value="Unassembled WGS sequence"/>
</dbReference>
<dbReference type="PANTHER" id="PTHR43358">
    <property type="entry name" value="ALPHA/BETA-HYDROLASE"/>
    <property type="match status" value="1"/>
</dbReference>
<dbReference type="InterPro" id="IPR052920">
    <property type="entry name" value="DNA-binding_regulatory"/>
</dbReference>
<name>A0A9W5Y7I1_9CLOT</name>
<keyword evidence="3" id="KW-1185">Reference proteome</keyword>
<dbReference type="AlphaFoldDB" id="A0A9W5Y7I1"/>
<dbReference type="RefSeq" id="WP_261854682.1">
    <property type="nucleotide sequence ID" value="NZ_BQXY01000020.1"/>
</dbReference>
<proteinExistence type="predicted"/>
<dbReference type="InterPro" id="IPR000073">
    <property type="entry name" value="AB_hydrolase_1"/>
</dbReference>
<dbReference type="EMBL" id="BQXY01000020">
    <property type="protein sequence ID" value="GKU27859.1"/>
    <property type="molecule type" value="Genomic_DNA"/>
</dbReference>
<evidence type="ECO:0000259" key="1">
    <source>
        <dbReference type="Pfam" id="PF00561"/>
    </source>
</evidence>
<organism evidence="2 3">
    <name type="scientific">Clostridium folliculivorans</name>
    <dbReference type="NCBI Taxonomy" id="2886038"/>
    <lineage>
        <taxon>Bacteria</taxon>
        <taxon>Bacillati</taxon>
        <taxon>Bacillota</taxon>
        <taxon>Clostridia</taxon>
        <taxon>Eubacteriales</taxon>
        <taxon>Clostridiaceae</taxon>
        <taxon>Clostridium</taxon>
    </lineage>
</organism>
<dbReference type="Gene3D" id="3.40.50.1820">
    <property type="entry name" value="alpha/beta hydrolase"/>
    <property type="match status" value="1"/>
</dbReference>
<evidence type="ECO:0000313" key="3">
    <source>
        <dbReference type="Proteomes" id="UP001057868"/>
    </source>
</evidence>
<protein>
    <submittedName>
        <fullName evidence="2">Exported protein</fullName>
    </submittedName>
</protein>
<dbReference type="SUPFAM" id="SSF53474">
    <property type="entry name" value="alpha/beta-Hydrolases"/>
    <property type="match status" value="1"/>
</dbReference>
<comment type="caution">
    <text evidence="2">The sequence shown here is derived from an EMBL/GenBank/DDBJ whole genome shotgun (WGS) entry which is preliminary data.</text>
</comment>
<evidence type="ECO:0000313" key="2">
    <source>
        <dbReference type="EMBL" id="GKU27859.1"/>
    </source>
</evidence>
<dbReference type="PANTHER" id="PTHR43358:SF5">
    <property type="entry name" value="EXPORTED PROTEIN"/>
    <property type="match status" value="1"/>
</dbReference>
<sequence length="302" mass="34398">MKVLLLLIILLLLVAVVTSIYFSRIVVLPNVRKYDETLSSELDAGNIKDYILNELEKEEIYIPSTFGYKLHGFFFPNNNSKKVIIFAHGITWSLYGSMKYMDIFIKRGFAVLIYDHRNHGLSGGTDTSFGYYEKHDLKTCTDWVVDKVGSAALIGVHGESMGGGTVLQYAAMDPRIKFCIDDCGYSDTTELFKHRLENDFKRVKQLPLIPLASIVTKITRGWSFNDVSPIKTINKINTPILFIHGEKDDYVPTKMSHDLYSLKTGFKDIYIAPEAGHAQAYISNPEEYERRVDKFLKDINII</sequence>